<dbReference type="SUPFAM" id="SSF109854">
    <property type="entry name" value="DinB/YfiT-like putative metalloenzymes"/>
    <property type="match status" value="1"/>
</dbReference>
<proteinExistence type="predicted"/>
<organism evidence="1 2">
    <name type="scientific">Streptomyces rishiriensis</name>
    <dbReference type="NCBI Taxonomy" id="68264"/>
    <lineage>
        <taxon>Bacteria</taxon>
        <taxon>Bacillati</taxon>
        <taxon>Actinomycetota</taxon>
        <taxon>Actinomycetes</taxon>
        <taxon>Kitasatosporales</taxon>
        <taxon>Streptomycetaceae</taxon>
        <taxon>Streptomyces</taxon>
    </lineage>
</organism>
<dbReference type="InterPro" id="IPR034660">
    <property type="entry name" value="DinB/YfiT-like"/>
</dbReference>
<gene>
    <name evidence="1" type="ORF">QF030_001520</name>
</gene>
<evidence type="ECO:0000313" key="2">
    <source>
        <dbReference type="Proteomes" id="UP001230654"/>
    </source>
</evidence>
<accession>A0ABU0NL97</accession>
<keyword evidence="2" id="KW-1185">Reference proteome</keyword>
<evidence type="ECO:0000313" key="1">
    <source>
        <dbReference type="EMBL" id="MDQ0579342.1"/>
    </source>
</evidence>
<dbReference type="EMBL" id="JAUSWV010000002">
    <property type="protein sequence ID" value="MDQ0579342.1"/>
    <property type="molecule type" value="Genomic_DNA"/>
</dbReference>
<dbReference type="Pfam" id="PF04978">
    <property type="entry name" value="MST"/>
    <property type="match status" value="1"/>
</dbReference>
<reference evidence="1 2" key="1">
    <citation type="submission" date="2023-07" db="EMBL/GenBank/DDBJ databases">
        <title>Comparative genomics of wheat-associated soil bacteria to identify genetic determinants of phenazine resistance.</title>
        <authorList>
            <person name="Mouncey N."/>
        </authorList>
    </citation>
    <scope>NUCLEOTIDE SEQUENCE [LARGE SCALE GENOMIC DNA]</scope>
    <source>
        <strain evidence="1 2">B2I6</strain>
    </source>
</reference>
<dbReference type="InterPro" id="IPR007061">
    <property type="entry name" value="MST-like"/>
</dbReference>
<sequence>MGKPTSLDETAAAPAVRGERADLLEALTKQRHFLRFTTRDLTDEQAGLRTTAGELCLGGLIKHVASVERGWVAFILEGPSAMPDFTKMTEADFARRADEFRMLPGETLAGVLKEYEEVAQRTDELVASLPDLDADHPLPAAPWFEAGARWSARRVLLHIVAETAQHAGHADIVRESLDGAKSMG</sequence>
<dbReference type="Proteomes" id="UP001230654">
    <property type="component" value="Unassembled WGS sequence"/>
</dbReference>
<dbReference type="Gene3D" id="1.20.120.450">
    <property type="entry name" value="dinb family like domain"/>
    <property type="match status" value="1"/>
</dbReference>
<protein>
    <submittedName>
        <fullName evidence="1">Damage-inducible protein DinB</fullName>
    </submittedName>
</protein>
<comment type="caution">
    <text evidence="1">The sequence shown here is derived from an EMBL/GenBank/DDBJ whole genome shotgun (WGS) entry which is preliminary data.</text>
</comment>
<dbReference type="RefSeq" id="WP_307161853.1">
    <property type="nucleotide sequence ID" value="NZ_JAUSWV010000002.1"/>
</dbReference>
<name>A0ABU0NL97_STRRH</name>